<accession>A0A091D3Q5</accession>
<feature type="region of interest" description="Disordered" evidence="1">
    <location>
        <begin position="1"/>
        <end position="44"/>
    </location>
</feature>
<dbReference type="Proteomes" id="UP000028990">
    <property type="component" value="Unassembled WGS sequence"/>
</dbReference>
<sequence length="191" mass="21536">MCRQHHLLGTGGTERPETPELHLESRPSLYLPARSEPSERMSLQDIPESTLFLGLRMKEYSLLERSNLGPHDPETMSTDDKTKPSDPKTSEPRQVDPRCEQKCSTNHFRMSFSDQQYKQPCVPPSCLQKAQEQCQAQTEEVCIPQHQDPCQEKGLGQAQELVGIGLLIHIQLWNKPADARAQVLIMVPAAP</sequence>
<feature type="region of interest" description="Disordered" evidence="1">
    <location>
        <begin position="65"/>
        <end position="100"/>
    </location>
</feature>
<evidence type="ECO:0000313" key="2">
    <source>
        <dbReference type="EMBL" id="KFO24855.1"/>
    </source>
</evidence>
<dbReference type="PANTHER" id="PTHR48427">
    <property type="entry name" value="PROLINE-RICH PROTEIN 9"/>
    <property type="match status" value="1"/>
</dbReference>
<reference evidence="2 3" key="1">
    <citation type="submission" date="2013-11" db="EMBL/GenBank/DDBJ databases">
        <title>The Damaraland mole rat (Fukomys damarensis) genome and evolution of African mole rats.</title>
        <authorList>
            <person name="Gladyshev V.N."/>
            <person name="Fang X."/>
        </authorList>
    </citation>
    <scope>NUCLEOTIDE SEQUENCE [LARGE SCALE GENOMIC DNA]</scope>
    <source>
        <tissue evidence="2">Liver</tissue>
    </source>
</reference>
<gene>
    <name evidence="2" type="ORF">H920_13656</name>
</gene>
<dbReference type="EMBL" id="KN123483">
    <property type="protein sequence ID" value="KFO24855.1"/>
    <property type="molecule type" value="Genomic_DNA"/>
</dbReference>
<feature type="compositionally biased region" description="Basic and acidic residues" evidence="1">
    <location>
        <begin position="71"/>
        <end position="100"/>
    </location>
</feature>
<dbReference type="STRING" id="885580.ENSFDAP00000018855"/>
<dbReference type="eggNOG" id="ENOG502TDD1">
    <property type="taxonomic scope" value="Eukaryota"/>
</dbReference>
<protein>
    <submittedName>
        <fullName evidence="2">Proline-rich protein 9</fullName>
    </submittedName>
</protein>
<proteinExistence type="predicted"/>
<keyword evidence="3" id="KW-1185">Reference proteome</keyword>
<organism evidence="2 3">
    <name type="scientific">Fukomys damarensis</name>
    <name type="common">Damaraland mole rat</name>
    <name type="synonym">Cryptomys damarensis</name>
    <dbReference type="NCBI Taxonomy" id="885580"/>
    <lineage>
        <taxon>Eukaryota</taxon>
        <taxon>Metazoa</taxon>
        <taxon>Chordata</taxon>
        <taxon>Craniata</taxon>
        <taxon>Vertebrata</taxon>
        <taxon>Euteleostomi</taxon>
        <taxon>Mammalia</taxon>
        <taxon>Eutheria</taxon>
        <taxon>Euarchontoglires</taxon>
        <taxon>Glires</taxon>
        <taxon>Rodentia</taxon>
        <taxon>Hystricomorpha</taxon>
        <taxon>Bathyergidae</taxon>
        <taxon>Fukomys</taxon>
    </lineage>
</organism>
<name>A0A091D3Q5_FUKDA</name>
<evidence type="ECO:0000256" key="1">
    <source>
        <dbReference type="SAM" id="MobiDB-lite"/>
    </source>
</evidence>
<dbReference type="InterPro" id="IPR052888">
    <property type="entry name" value="PRR9"/>
</dbReference>
<evidence type="ECO:0000313" key="3">
    <source>
        <dbReference type="Proteomes" id="UP000028990"/>
    </source>
</evidence>
<feature type="compositionally biased region" description="Basic and acidic residues" evidence="1">
    <location>
        <begin position="14"/>
        <end position="25"/>
    </location>
</feature>
<dbReference type="PANTHER" id="PTHR48427:SF1">
    <property type="entry name" value="PROLINE-RICH PROTEIN 9"/>
    <property type="match status" value="1"/>
</dbReference>
<dbReference type="AlphaFoldDB" id="A0A091D3Q5"/>